<feature type="signal peptide" evidence="3">
    <location>
        <begin position="1"/>
        <end position="36"/>
    </location>
</feature>
<evidence type="ECO:0000256" key="3">
    <source>
        <dbReference type="SAM" id="SignalP"/>
    </source>
</evidence>
<name>A0ABX1GYU9_9ACTN</name>
<evidence type="ECO:0000259" key="4">
    <source>
        <dbReference type="PROSITE" id="PS50240"/>
    </source>
</evidence>
<evidence type="ECO:0000256" key="1">
    <source>
        <dbReference type="ARBA" id="ARBA00023157"/>
    </source>
</evidence>
<dbReference type="InterPro" id="IPR018114">
    <property type="entry name" value="TRYPSIN_HIS"/>
</dbReference>
<proteinExistence type="predicted"/>
<dbReference type="InterPro" id="IPR033116">
    <property type="entry name" value="TRYPSIN_SER"/>
</dbReference>
<dbReference type="EMBL" id="JAAWWP010000003">
    <property type="protein sequence ID" value="NKI40973.1"/>
    <property type="molecule type" value="Genomic_DNA"/>
</dbReference>
<dbReference type="Pfam" id="PF00089">
    <property type="entry name" value="Trypsin"/>
    <property type="match status" value="1"/>
</dbReference>
<dbReference type="PANTHER" id="PTHR24252:SF7">
    <property type="entry name" value="HYALIN"/>
    <property type="match status" value="1"/>
</dbReference>
<dbReference type="SUPFAM" id="SSF50494">
    <property type="entry name" value="Trypsin-like serine proteases"/>
    <property type="match status" value="1"/>
</dbReference>
<comment type="caution">
    <text evidence="5">The sequence shown here is derived from an EMBL/GenBank/DDBJ whole genome shotgun (WGS) entry which is preliminary data.</text>
</comment>
<keyword evidence="2 5" id="KW-0645">Protease</keyword>
<evidence type="ECO:0000256" key="2">
    <source>
        <dbReference type="RuleBase" id="RU363034"/>
    </source>
</evidence>
<reference evidence="5 6" key="1">
    <citation type="submission" date="2020-04" db="EMBL/GenBank/DDBJ databases">
        <title>Phylogenetic Diversity and Antibacterial Activity against Ralstonia solanacearum of Endophytic Actinomycete Isolated from Moss.</title>
        <authorList>
            <person name="Zhuang X."/>
        </authorList>
    </citation>
    <scope>NUCLEOTIDE SEQUENCE [LARGE SCALE GENOMIC DNA]</scope>
    <source>
        <strain evidence="5 6">LD120</strain>
    </source>
</reference>
<feature type="domain" description="Peptidase S1" evidence="4">
    <location>
        <begin position="51"/>
        <end position="288"/>
    </location>
</feature>
<dbReference type="PRINTS" id="PR00722">
    <property type="entry name" value="CHYMOTRYPSIN"/>
</dbReference>
<keyword evidence="3" id="KW-0732">Signal</keyword>
<feature type="chain" id="PRO_5046954364" evidence="3">
    <location>
        <begin position="37"/>
        <end position="308"/>
    </location>
</feature>
<organism evidence="5 6">
    <name type="scientific">Streptomyces physcomitrii</name>
    <dbReference type="NCBI Taxonomy" id="2724184"/>
    <lineage>
        <taxon>Bacteria</taxon>
        <taxon>Bacillati</taxon>
        <taxon>Actinomycetota</taxon>
        <taxon>Actinomycetes</taxon>
        <taxon>Kitasatosporales</taxon>
        <taxon>Streptomycetaceae</taxon>
        <taxon>Streptomyces</taxon>
    </lineage>
</organism>
<dbReference type="GO" id="GO:0008233">
    <property type="term" value="F:peptidase activity"/>
    <property type="evidence" value="ECO:0007669"/>
    <property type="project" value="UniProtKB-KW"/>
</dbReference>
<dbReference type="PANTHER" id="PTHR24252">
    <property type="entry name" value="ACROSIN-RELATED"/>
    <property type="match status" value="1"/>
</dbReference>
<protein>
    <submittedName>
        <fullName evidence="5">Serine protease</fullName>
    </submittedName>
</protein>
<keyword evidence="6" id="KW-1185">Reference proteome</keyword>
<dbReference type="GO" id="GO:0006508">
    <property type="term" value="P:proteolysis"/>
    <property type="evidence" value="ECO:0007669"/>
    <property type="project" value="UniProtKB-KW"/>
</dbReference>
<dbReference type="PROSITE" id="PS00135">
    <property type="entry name" value="TRYPSIN_SER"/>
    <property type="match status" value="1"/>
</dbReference>
<evidence type="ECO:0000313" key="6">
    <source>
        <dbReference type="Proteomes" id="UP000772196"/>
    </source>
</evidence>
<dbReference type="PROSITE" id="PS51318">
    <property type="entry name" value="TAT"/>
    <property type="match status" value="1"/>
</dbReference>
<dbReference type="RefSeq" id="WP_168536867.1">
    <property type="nucleotide sequence ID" value="NZ_JAAWWP010000003.1"/>
</dbReference>
<dbReference type="Proteomes" id="UP000772196">
    <property type="component" value="Unassembled WGS sequence"/>
</dbReference>
<keyword evidence="2" id="KW-0378">Hydrolase</keyword>
<sequence>MRSRTARRRTLTRGAAATAAAGAVLALIGTAAPASADQGQGGPGQRVAKPIIGGTEVADDTYPFMAALASKGKGSLKDRQFCGGSLLDSTTILTAAHCVEGEKPKNIQVAVGRTVLSDTKQGQLRNVLPSTGAGDPGGILVHPRYPKNPAYDLALVVLAKPVKGVSPVKLPTPGTDSLIRPGAKATVTGWGNTDVDREQFPDRLRQVKVPFLSHDECKLSYDEYDTKVNVCAGVEGKDSCQGDSGGPLFRSVPGRDVRYQVGIVSYGEGCGGQGAPGVYTSTSSEKLWNTLNESPSGKKIKKIVNRLR</sequence>
<dbReference type="InterPro" id="IPR001254">
    <property type="entry name" value="Trypsin_dom"/>
</dbReference>
<gene>
    <name evidence="5" type="ORF">HFV08_06935</name>
</gene>
<dbReference type="CDD" id="cd00190">
    <property type="entry name" value="Tryp_SPc"/>
    <property type="match status" value="1"/>
</dbReference>
<dbReference type="InterPro" id="IPR009003">
    <property type="entry name" value="Peptidase_S1_PA"/>
</dbReference>
<evidence type="ECO:0000313" key="5">
    <source>
        <dbReference type="EMBL" id="NKI40973.1"/>
    </source>
</evidence>
<dbReference type="InterPro" id="IPR006311">
    <property type="entry name" value="TAT_signal"/>
</dbReference>
<dbReference type="PROSITE" id="PS50240">
    <property type="entry name" value="TRYPSIN_DOM"/>
    <property type="match status" value="1"/>
</dbReference>
<dbReference type="SMART" id="SM00020">
    <property type="entry name" value="Tryp_SPc"/>
    <property type="match status" value="1"/>
</dbReference>
<keyword evidence="1" id="KW-1015">Disulfide bond</keyword>
<dbReference type="PROSITE" id="PS00134">
    <property type="entry name" value="TRYPSIN_HIS"/>
    <property type="match status" value="1"/>
</dbReference>
<accession>A0ABX1GYU9</accession>
<dbReference type="InterPro" id="IPR043504">
    <property type="entry name" value="Peptidase_S1_PA_chymotrypsin"/>
</dbReference>
<dbReference type="Gene3D" id="2.40.10.10">
    <property type="entry name" value="Trypsin-like serine proteases"/>
    <property type="match status" value="1"/>
</dbReference>
<keyword evidence="2" id="KW-0720">Serine protease</keyword>
<dbReference type="InterPro" id="IPR001314">
    <property type="entry name" value="Peptidase_S1A"/>
</dbReference>